<sequence length="1177" mass="130889">MRMITFLLCTAVFGLTPKTSLSQEKVIINQDKSVSVDEVFNVIQQQTNYHFVIPKKLFKNAPKITLKKGEILVINLLKKVLDNSNLKFTVDDNNTILINKVEPQYKRRQQKVKVSGMVTDESGLPLAGVTIIEQGTNNGVATDFSGKYEIAVKSNAVLEFSYVGFKKKTILVSDLTYFSNVNVTLKENVNALDEVVVVSSGYQEISKERATGAYVGVKKDQINKPASSISERLIGAVAGVQSTVDADGTVNFQIRGLSSLVADADPLIVLDGFPVEGGFETINPNDVESITVLKDAAAASIWGARASNGVIVVATKKGKKKGMNVTVSSFLRTSKKLDLDYVLARGSSSDFIAYEQAGFDTNFFGDFFGPPSIAATQVSSPFSQAIVAMNEARLGRITEAERDATLATLAGLDNSKQIKDYLLATPLTTQHNINISGGNEKMTNSVSLLFEDKNSMFIGDDTQEYQINFKNQTQLAKRVKLDFATMLQYSDATTNSGGNMLSVIKSLAPWDMLKNDDGTLTDMSYLNYYMPNFNEFVPAELFPYSDWSYNPITEVENRDLSTKQINARVNAGLTVDIIEGLKISSKIQYELFNTSNRDYYNDKTFAVRKFINETSGPEWRIGEEPTQLVPNGGILNQSSSEVNAYNWRNQLNFNRTFNQKHHVDLLLGSEISNRTAKSTINPASFGYDPETLVSSDLLEDRDTHRLWNNLPAIYAGYFHSFGLSYQHFYSETTTRLFSIYGNLAYTFDDKYVFTGSYRTDAANIISENPALRYDPFWSGGFGWHVGKEKFMEHVSWLDKLYLRTTYGSGGNIIPRSSFTPIISLGTSLDLVTDQLTATITDEGNPDLRWERTNSFNIGADFSTFKGKLYGSIDVYNKKGTDLIVDQDISGVFGTTSQRLNKGQMVNKGIELSIGASIPIKNNEIVWSGTFNFSHNENEITEFNKLVYGSTELSIGPTSSYVEGYNANELWSYEYAGLYDFGGGVLAPSVYGEDQANIDLNLGASGNALNFMVADGTTNAPTILGFRNAFKIYDFDLSFILTAKFGHVFRRQGFNYNDLSGGNTYVNEKFTEVANGDPNEILPYPTTGVQRYYFYSVYYPYLSYLTADASHIRFQEVNLTYTLPNQITNKLGINSLSLFAQANNLGVILFNEYGEDPEYPKESIRPQATYTFGINLNF</sequence>
<gene>
    <name evidence="9" type="ORF">PW52_13340</name>
</gene>
<evidence type="ECO:0000259" key="8">
    <source>
        <dbReference type="Pfam" id="PF07715"/>
    </source>
</evidence>
<evidence type="ECO:0000313" key="9">
    <source>
        <dbReference type="EMBL" id="KJD34888.1"/>
    </source>
</evidence>
<protein>
    <submittedName>
        <fullName evidence="9">TonB-dependent receptor</fullName>
    </submittedName>
</protein>
<keyword evidence="4 7" id="KW-0812">Transmembrane</keyword>
<dbReference type="InterPro" id="IPR036942">
    <property type="entry name" value="Beta-barrel_TonB_sf"/>
</dbReference>
<dbReference type="AlphaFoldDB" id="A0A0D7W865"/>
<evidence type="ECO:0000256" key="7">
    <source>
        <dbReference type="PROSITE-ProRule" id="PRU01360"/>
    </source>
</evidence>
<dbReference type="STRING" id="1435349.PW52_13340"/>
<evidence type="ECO:0000256" key="1">
    <source>
        <dbReference type="ARBA" id="ARBA00004571"/>
    </source>
</evidence>
<dbReference type="InterPro" id="IPR037066">
    <property type="entry name" value="Plug_dom_sf"/>
</dbReference>
<dbReference type="InterPro" id="IPR008969">
    <property type="entry name" value="CarboxyPept-like_regulatory"/>
</dbReference>
<dbReference type="Proteomes" id="UP000032578">
    <property type="component" value="Unassembled WGS sequence"/>
</dbReference>
<proteinExistence type="inferred from homology"/>
<dbReference type="Gene3D" id="2.170.130.10">
    <property type="entry name" value="TonB-dependent receptor, plug domain"/>
    <property type="match status" value="1"/>
</dbReference>
<evidence type="ECO:0000313" key="10">
    <source>
        <dbReference type="Proteomes" id="UP000032578"/>
    </source>
</evidence>
<dbReference type="InterPro" id="IPR039426">
    <property type="entry name" value="TonB-dep_rcpt-like"/>
</dbReference>
<evidence type="ECO:0000256" key="2">
    <source>
        <dbReference type="ARBA" id="ARBA00022448"/>
    </source>
</evidence>
<accession>A0A0D7W865</accession>
<dbReference type="Gene3D" id="2.40.170.20">
    <property type="entry name" value="TonB-dependent receptor, beta-barrel domain"/>
    <property type="match status" value="1"/>
</dbReference>
<keyword evidence="5 7" id="KW-0472">Membrane</keyword>
<dbReference type="PROSITE" id="PS52016">
    <property type="entry name" value="TONB_DEPENDENT_REC_3"/>
    <property type="match status" value="1"/>
</dbReference>
<comment type="subcellular location">
    <subcellularLocation>
        <location evidence="1 7">Cell outer membrane</location>
        <topology evidence="1 7">Multi-pass membrane protein</topology>
    </subcellularLocation>
</comment>
<evidence type="ECO:0000256" key="4">
    <source>
        <dbReference type="ARBA" id="ARBA00022692"/>
    </source>
</evidence>
<keyword evidence="9" id="KW-0675">Receptor</keyword>
<organism evidence="9 10">
    <name type="scientific">Neotamlana sedimentorum</name>
    <dbReference type="NCBI Taxonomy" id="1435349"/>
    <lineage>
        <taxon>Bacteria</taxon>
        <taxon>Pseudomonadati</taxon>
        <taxon>Bacteroidota</taxon>
        <taxon>Flavobacteriia</taxon>
        <taxon>Flavobacteriales</taxon>
        <taxon>Flavobacteriaceae</taxon>
        <taxon>Neotamlana</taxon>
    </lineage>
</organism>
<evidence type="ECO:0000256" key="6">
    <source>
        <dbReference type="ARBA" id="ARBA00023237"/>
    </source>
</evidence>
<reference evidence="9 10" key="1">
    <citation type="submission" date="2014-11" db="EMBL/GenBank/DDBJ databases">
        <title>Tamlana sedimentorum sp. nov., isolated from shallow sand sediments of the Sea of Japan.</title>
        <authorList>
            <person name="Romanenko L.A."/>
        </authorList>
    </citation>
    <scope>NUCLEOTIDE SEQUENCE [LARGE SCALE GENOMIC DNA]</scope>
    <source>
        <strain evidence="9 10">JCM 19808</strain>
    </source>
</reference>
<dbReference type="GO" id="GO:0009279">
    <property type="term" value="C:cell outer membrane"/>
    <property type="evidence" value="ECO:0007669"/>
    <property type="project" value="UniProtKB-SubCell"/>
</dbReference>
<keyword evidence="6 7" id="KW-0998">Cell outer membrane</keyword>
<dbReference type="Pfam" id="PF13715">
    <property type="entry name" value="CarbopepD_reg_2"/>
    <property type="match status" value="1"/>
</dbReference>
<dbReference type="SUPFAM" id="SSF49464">
    <property type="entry name" value="Carboxypeptidase regulatory domain-like"/>
    <property type="match status" value="1"/>
</dbReference>
<feature type="domain" description="TonB-dependent receptor plug" evidence="8">
    <location>
        <begin position="209"/>
        <end position="310"/>
    </location>
</feature>
<dbReference type="PATRIC" id="fig|1435349.4.peg.690"/>
<keyword evidence="10" id="KW-1185">Reference proteome</keyword>
<comment type="similarity">
    <text evidence="7">Belongs to the TonB-dependent receptor family.</text>
</comment>
<dbReference type="InterPro" id="IPR012910">
    <property type="entry name" value="Plug_dom"/>
</dbReference>
<dbReference type="RefSeq" id="WP_240475187.1">
    <property type="nucleotide sequence ID" value="NZ_JTDW01000011.1"/>
</dbReference>
<dbReference type="InterPro" id="IPR023997">
    <property type="entry name" value="TonB-dep_OMP_SusC/RagA_CS"/>
</dbReference>
<dbReference type="SUPFAM" id="SSF56935">
    <property type="entry name" value="Porins"/>
    <property type="match status" value="1"/>
</dbReference>
<dbReference type="NCBIfam" id="TIGR04057">
    <property type="entry name" value="SusC_RagA_signa"/>
    <property type="match status" value="1"/>
</dbReference>
<dbReference type="EMBL" id="JTDW01000011">
    <property type="protein sequence ID" value="KJD34888.1"/>
    <property type="molecule type" value="Genomic_DNA"/>
</dbReference>
<comment type="caution">
    <text evidence="9">The sequence shown here is derived from an EMBL/GenBank/DDBJ whole genome shotgun (WGS) entry which is preliminary data.</text>
</comment>
<evidence type="ECO:0000256" key="5">
    <source>
        <dbReference type="ARBA" id="ARBA00023136"/>
    </source>
</evidence>
<dbReference type="Pfam" id="PF07715">
    <property type="entry name" value="Plug"/>
    <property type="match status" value="1"/>
</dbReference>
<dbReference type="Gene3D" id="2.60.40.1120">
    <property type="entry name" value="Carboxypeptidase-like, regulatory domain"/>
    <property type="match status" value="1"/>
</dbReference>
<dbReference type="InterPro" id="IPR023996">
    <property type="entry name" value="TonB-dep_OMP_SusC/RagA"/>
</dbReference>
<name>A0A0D7W865_9FLAO</name>
<keyword evidence="2 7" id="KW-0813">Transport</keyword>
<dbReference type="NCBIfam" id="TIGR04056">
    <property type="entry name" value="OMP_RagA_SusC"/>
    <property type="match status" value="1"/>
</dbReference>
<keyword evidence="3 7" id="KW-1134">Transmembrane beta strand</keyword>
<evidence type="ECO:0000256" key="3">
    <source>
        <dbReference type="ARBA" id="ARBA00022452"/>
    </source>
</evidence>